<evidence type="ECO:0000313" key="8">
    <source>
        <dbReference type="Proteomes" id="UP000256971"/>
    </source>
</evidence>
<dbReference type="Proteomes" id="UP000256971">
    <property type="component" value="Chromosome"/>
</dbReference>
<dbReference type="EC" id="3.1.-.-" evidence="6"/>
<accession>A0ABN5NBM9</accession>
<comment type="similarity">
    <text evidence="6">Belongs to the vsr family.</text>
</comment>
<dbReference type="Pfam" id="PF03852">
    <property type="entry name" value="Vsr"/>
    <property type="match status" value="1"/>
</dbReference>
<keyword evidence="1 6" id="KW-0540">Nuclease</keyword>
<keyword evidence="4 6" id="KW-0378">Hydrolase</keyword>
<comment type="function">
    <text evidence="6">May nick specific sequences that contain T:G mispairs resulting from m5C-deamination.</text>
</comment>
<evidence type="ECO:0000256" key="6">
    <source>
        <dbReference type="PIRNR" id="PIRNR018267"/>
    </source>
</evidence>
<evidence type="ECO:0000256" key="3">
    <source>
        <dbReference type="ARBA" id="ARBA00022763"/>
    </source>
</evidence>
<dbReference type="NCBIfam" id="TIGR00632">
    <property type="entry name" value="vsr"/>
    <property type="match status" value="1"/>
</dbReference>
<protein>
    <recommendedName>
        <fullName evidence="6">Very short patch repair endonuclease</fullName>
        <ecNumber evidence="6">3.1.-.-</ecNumber>
    </recommendedName>
</protein>
<keyword evidence="2 6" id="KW-0255">Endonuclease</keyword>
<sequence length="155" mass="17733">MDIVDPKIRSRMMSGIRSRNTKPEILLRKALHAMGYRYRLNVRLLPGSPDIVLPKWRVVIFVHGCFWHRHPDCKKATTPATNTDFWTKKFAANTKRDKTAIKELHNLGWRTAIVWECAIGSKIDVELIDGLTGFLSQTENKNAEFGASQKGSNQR</sequence>
<evidence type="ECO:0000256" key="4">
    <source>
        <dbReference type="ARBA" id="ARBA00022801"/>
    </source>
</evidence>
<evidence type="ECO:0000313" key="7">
    <source>
        <dbReference type="EMBL" id="AXO12866.1"/>
    </source>
</evidence>
<dbReference type="InterPro" id="IPR011335">
    <property type="entry name" value="Restrct_endonuc-II-like"/>
</dbReference>
<dbReference type="InterPro" id="IPR004603">
    <property type="entry name" value="DNA_mismatch_endonuc_vsr"/>
</dbReference>
<dbReference type="RefSeq" id="WP_064788073.1">
    <property type="nucleotide sequence ID" value="NZ_CP031555.1"/>
</dbReference>
<dbReference type="PIRSF" id="PIRSF018267">
    <property type="entry name" value="VSR_endonuc"/>
    <property type="match status" value="1"/>
</dbReference>
<dbReference type="CDD" id="cd00221">
    <property type="entry name" value="Vsr"/>
    <property type="match status" value="1"/>
</dbReference>
<gene>
    <name evidence="7" type="primary">vsr</name>
    <name evidence="7" type="ORF">DY252_00270</name>
</gene>
<keyword evidence="8" id="KW-1185">Reference proteome</keyword>
<evidence type="ECO:0000256" key="5">
    <source>
        <dbReference type="ARBA" id="ARBA00023204"/>
    </source>
</evidence>
<reference evidence="7 8" key="1">
    <citation type="submission" date="2018-08" db="EMBL/GenBank/DDBJ databases">
        <title>Complete genome sequence of type strain Thalassospira indica MCCC 1A01103T, isolated from isolated from deep seawater of the Indian Ocean.</title>
        <authorList>
            <person name="Liu Y."/>
        </authorList>
    </citation>
    <scope>NUCLEOTIDE SEQUENCE [LARGE SCALE GENOMIC DNA]</scope>
    <source>
        <strain evidence="7 8">PB8BT</strain>
    </source>
</reference>
<keyword evidence="5 6" id="KW-0234">DNA repair</keyword>
<evidence type="ECO:0000256" key="1">
    <source>
        <dbReference type="ARBA" id="ARBA00022722"/>
    </source>
</evidence>
<organism evidence="7 8">
    <name type="scientific">Thalassospira indica</name>
    <dbReference type="NCBI Taxonomy" id="1891279"/>
    <lineage>
        <taxon>Bacteria</taxon>
        <taxon>Pseudomonadati</taxon>
        <taxon>Pseudomonadota</taxon>
        <taxon>Alphaproteobacteria</taxon>
        <taxon>Rhodospirillales</taxon>
        <taxon>Thalassospiraceae</taxon>
        <taxon>Thalassospira</taxon>
    </lineage>
</organism>
<dbReference type="EMBL" id="CP031555">
    <property type="protein sequence ID" value="AXO12866.1"/>
    <property type="molecule type" value="Genomic_DNA"/>
</dbReference>
<dbReference type="SUPFAM" id="SSF52980">
    <property type="entry name" value="Restriction endonuclease-like"/>
    <property type="match status" value="1"/>
</dbReference>
<proteinExistence type="inferred from homology"/>
<keyword evidence="3 6" id="KW-0227">DNA damage</keyword>
<dbReference type="Gene3D" id="3.40.960.10">
    <property type="entry name" value="VSR Endonuclease"/>
    <property type="match status" value="1"/>
</dbReference>
<dbReference type="GO" id="GO:0004519">
    <property type="term" value="F:endonuclease activity"/>
    <property type="evidence" value="ECO:0007669"/>
    <property type="project" value="UniProtKB-KW"/>
</dbReference>
<evidence type="ECO:0000256" key="2">
    <source>
        <dbReference type="ARBA" id="ARBA00022759"/>
    </source>
</evidence>
<name>A0ABN5NBM9_9PROT</name>